<evidence type="ECO:0000313" key="1">
    <source>
        <dbReference type="EMBL" id="VFK39667.1"/>
    </source>
</evidence>
<evidence type="ECO:0000313" key="2">
    <source>
        <dbReference type="EMBL" id="VFK47130.1"/>
    </source>
</evidence>
<name>A0A450Z023_9GAMM</name>
<accession>A0A450Z023</accession>
<protein>
    <submittedName>
        <fullName evidence="2">Uncharacterized protein</fullName>
    </submittedName>
</protein>
<sequence length="153" mass="17907">MNKLKINLKKETFYINDSNCVIGDICFSVGDWYFPDKDWDDFVVVFLSWLTSQLTELNFNKKSIVEVDFMEGDFKISLALDQNNQCTITFIEGEKLDGDKETIYKTTTVPFEAVKIEVLKACELLLKMKESKELNFEKDYKELKESYELLCKC</sequence>
<dbReference type="EMBL" id="CAADFR010000046">
    <property type="protein sequence ID" value="VFK39667.1"/>
    <property type="molecule type" value="Genomic_DNA"/>
</dbReference>
<gene>
    <name evidence="2" type="ORF">BECKSD772E_GA0070983_10886</name>
    <name evidence="1" type="ORF">BECKSD772F_GA0070984_104612</name>
</gene>
<proteinExistence type="predicted"/>
<organism evidence="2">
    <name type="scientific">Candidatus Kentrum sp. SD</name>
    <dbReference type="NCBI Taxonomy" id="2126332"/>
    <lineage>
        <taxon>Bacteria</taxon>
        <taxon>Pseudomonadati</taxon>
        <taxon>Pseudomonadota</taxon>
        <taxon>Gammaproteobacteria</taxon>
        <taxon>Candidatus Kentrum</taxon>
    </lineage>
</organism>
<reference evidence="2" key="1">
    <citation type="submission" date="2019-02" db="EMBL/GenBank/DDBJ databases">
        <authorList>
            <person name="Gruber-Vodicka R. H."/>
            <person name="Seah K. B. B."/>
        </authorList>
    </citation>
    <scope>NUCLEOTIDE SEQUENCE</scope>
    <source>
        <strain evidence="2">BECK_S1320</strain>
        <strain evidence="1">BECK_S1321</strain>
    </source>
</reference>
<dbReference type="AlphaFoldDB" id="A0A450Z023"/>
<dbReference type="EMBL" id="CAADFU010000088">
    <property type="protein sequence ID" value="VFK47130.1"/>
    <property type="molecule type" value="Genomic_DNA"/>
</dbReference>